<dbReference type="Gene3D" id="3.40.1190.20">
    <property type="match status" value="1"/>
</dbReference>
<dbReference type="CDD" id="cd01166">
    <property type="entry name" value="KdgK"/>
    <property type="match status" value="1"/>
</dbReference>
<dbReference type="InterPro" id="IPR002173">
    <property type="entry name" value="Carboh/pur_kinase_PfkB_CS"/>
</dbReference>
<organism evidence="6 7">
    <name type="scientific">Nakamurella antarctica</name>
    <dbReference type="NCBI Taxonomy" id="1902245"/>
    <lineage>
        <taxon>Bacteria</taxon>
        <taxon>Bacillati</taxon>
        <taxon>Actinomycetota</taxon>
        <taxon>Actinomycetes</taxon>
        <taxon>Nakamurellales</taxon>
        <taxon>Nakamurellaceae</taxon>
        <taxon>Nakamurella</taxon>
    </lineage>
</organism>
<feature type="region of interest" description="Disordered" evidence="4">
    <location>
        <begin position="1"/>
        <end position="25"/>
    </location>
</feature>
<dbReference type="OrthoDB" id="9808601at2"/>
<evidence type="ECO:0000256" key="1">
    <source>
        <dbReference type="ARBA" id="ARBA00010688"/>
    </source>
</evidence>
<dbReference type="SUPFAM" id="SSF53613">
    <property type="entry name" value="Ribokinase-like"/>
    <property type="match status" value="1"/>
</dbReference>
<dbReference type="GO" id="GO:0016301">
    <property type="term" value="F:kinase activity"/>
    <property type="evidence" value="ECO:0007669"/>
    <property type="project" value="UniProtKB-KW"/>
</dbReference>
<proteinExistence type="inferred from homology"/>
<keyword evidence="3 6" id="KW-0418">Kinase</keyword>
<evidence type="ECO:0000256" key="4">
    <source>
        <dbReference type="SAM" id="MobiDB-lite"/>
    </source>
</evidence>
<evidence type="ECO:0000313" key="7">
    <source>
        <dbReference type="Proteomes" id="UP000268084"/>
    </source>
</evidence>
<evidence type="ECO:0000259" key="5">
    <source>
        <dbReference type="Pfam" id="PF00294"/>
    </source>
</evidence>
<name>A0A3G8ZJN4_9ACTN</name>
<feature type="compositionally biased region" description="Low complexity" evidence="4">
    <location>
        <begin position="11"/>
        <end position="25"/>
    </location>
</feature>
<keyword evidence="7" id="KW-1185">Reference proteome</keyword>
<evidence type="ECO:0000256" key="2">
    <source>
        <dbReference type="ARBA" id="ARBA00022679"/>
    </source>
</evidence>
<dbReference type="AlphaFoldDB" id="A0A3G8ZJN4"/>
<evidence type="ECO:0000256" key="3">
    <source>
        <dbReference type="ARBA" id="ARBA00022777"/>
    </source>
</evidence>
<dbReference type="PANTHER" id="PTHR43320:SF2">
    <property type="entry name" value="2-DEHYDRO-3-DEOXYGLUCONOKINASE_2-DEHYDRO-3-DEOXYGALACTONOKINASE"/>
    <property type="match status" value="1"/>
</dbReference>
<dbReference type="PROSITE" id="PS00584">
    <property type="entry name" value="PFKB_KINASES_2"/>
    <property type="match status" value="1"/>
</dbReference>
<evidence type="ECO:0000313" key="6">
    <source>
        <dbReference type="EMBL" id="AZI57055.1"/>
    </source>
</evidence>
<dbReference type="InterPro" id="IPR052700">
    <property type="entry name" value="Carb_kinase_PfkB-like"/>
</dbReference>
<comment type="similarity">
    <text evidence="1">Belongs to the carbohydrate kinase PfkB family.</text>
</comment>
<feature type="compositionally biased region" description="Gly residues" evidence="4">
    <location>
        <begin position="1"/>
        <end position="10"/>
    </location>
</feature>
<reference evidence="6 7" key="2">
    <citation type="submission" date="2018-12" db="EMBL/GenBank/DDBJ databases">
        <title>Nakamurella antarcticus sp. nov., isolated from Antarctica South Shetland Islands soil.</title>
        <authorList>
            <person name="Peng F."/>
        </authorList>
    </citation>
    <scope>NUCLEOTIDE SEQUENCE [LARGE SCALE GENOMIC DNA]</scope>
    <source>
        <strain evidence="6 7">S14-144</strain>
    </source>
</reference>
<accession>A0A3G8ZJN4</accession>
<dbReference type="InterPro" id="IPR011611">
    <property type="entry name" value="PfkB_dom"/>
</dbReference>
<gene>
    <name evidence="6" type="ORF">EH165_01605</name>
</gene>
<protein>
    <submittedName>
        <fullName evidence="6">Sugar kinase</fullName>
    </submittedName>
</protein>
<dbReference type="EMBL" id="CP034170">
    <property type="protein sequence ID" value="AZI57055.1"/>
    <property type="molecule type" value="Genomic_DNA"/>
</dbReference>
<sequence length="337" mass="33726">MGSGVTGSGVTGSSVTGSSVTGSSVTGSSPLLFTVGEVLAVFLPTDSRTIDSASAYRRTVAGSESNVAAATARLGNRARFVTAVGSDALGDAVENTLRECGIDVRAHRVPQPTGVIVRDLARGGPCQSVHLRSGSAATSIGPEMIDEAWTSDVAAVFVTGITAVRSASARLAVERTVQLARSNGALVIVDPNLRLTLGTAADFTRALDCVRGNADIAIGDLAELALMAGSTEDAAVAALVNQGCRIVVTKLGAAGAVATDGALTHHTPSRAISVVDTVGAGDAFAAGFIAATLDGAGIRAALEWASAVAAPVVGASGDIEGLPTRAQVQDTLKEAHR</sequence>
<dbReference type="Proteomes" id="UP000268084">
    <property type="component" value="Chromosome"/>
</dbReference>
<reference evidence="6 7" key="1">
    <citation type="submission" date="2018-11" db="EMBL/GenBank/DDBJ databases">
        <authorList>
            <person name="Da X."/>
        </authorList>
    </citation>
    <scope>NUCLEOTIDE SEQUENCE [LARGE SCALE GENOMIC DNA]</scope>
    <source>
        <strain evidence="6 7">S14-144</strain>
    </source>
</reference>
<dbReference type="Pfam" id="PF00294">
    <property type="entry name" value="PfkB"/>
    <property type="match status" value="1"/>
</dbReference>
<dbReference type="PANTHER" id="PTHR43320">
    <property type="entry name" value="SUGAR KINASE"/>
    <property type="match status" value="1"/>
</dbReference>
<feature type="domain" description="Carbohydrate kinase PfkB" evidence="5">
    <location>
        <begin position="32"/>
        <end position="325"/>
    </location>
</feature>
<dbReference type="InterPro" id="IPR029056">
    <property type="entry name" value="Ribokinase-like"/>
</dbReference>
<dbReference type="KEGG" id="nak:EH165_01605"/>
<keyword evidence="2" id="KW-0808">Transferase</keyword>